<dbReference type="OrthoDB" id="5130748at2759"/>
<sequence>MAPGHFSLPHNARLTIIIVSLLEAFLGHSLTATTRILTTFQSRETHHIPPPPPSSSSPEMSPQPSASRADSSAKSPNPQPPPPPPPPSSDRSVKRRRSESPIYLSTAVLVTPEEALEARQRFFDALGKGNPYPGMQRSISSADHLTEAQLKKCFDILHACGTATSDTASLDTTRGSVEGYLDAIFNDWTSDSKDALVKPEMDFLVEAEVVAGVICTTPARHADISACKSHGSCTAQVCAAVSYSCNPAMLKMEFTVVDPFNGQPDPFCPLGRADIRWVESDWREELRGSLESRLVSKVHRHNKHLAVWHARKLVRDWSKGSVELTTETANLGYVGRYEVSLVLAGCLGETAAG</sequence>
<dbReference type="EMBL" id="AZGY01000020">
    <property type="protein sequence ID" value="KZZ90882.1"/>
    <property type="molecule type" value="Genomic_DNA"/>
</dbReference>
<comment type="caution">
    <text evidence="2">The sequence shown here is derived from an EMBL/GenBank/DDBJ whole genome shotgun (WGS) entry which is preliminary data.</text>
</comment>
<evidence type="ECO:0000313" key="3">
    <source>
        <dbReference type="Proteomes" id="UP000078544"/>
    </source>
</evidence>
<gene>
    <name evidence="2" type="ORF">AAL_07108</name>
</gene>
<feature type="region of interest" description="Disordered" evidence="1">
    <location>
        <begin position="44"/>
        <end position="97"/>
    </location>
</feature>
<dbReference type="Proteomes" id="UP000078544">
    <property type="component" value="Unassembled WGS sequence"/>
</dbReference>
<evidence type="ECO:0000256" key="1">
    <source>
        <dbReference type="SAM" id="MobiDB-lite"/>
    </source>
</evidence>
<feature type="compositionally biased region" description="Pro residues" evidence="1">
    <location>
        <begin position="77"/>
        <end position="88"/>
    </location>
</feature>
<evidence type="ECO:0000313" key="2">
    <source>
        <dbReference type="EMBL" id="KZZ90882.1"/>
    </source>
</evidence>
<reference evidence="2 3" key="1">
    <citation type="journal article" date="2016" name="Genome Biol. Evol.">
        <title>Divergent and convergent evolution of fungal pathogenicity.</title>
        <authorList>
            <person name="Shang Y."/>
            <person name="Xiao G."/>
            <person name="Zheng P."/>
            <person name="Cen K."/>
            <person name="Zhan S."/>
            <person name="Wang C."/>
        </authorList>
    </citation>
    <scope>NUCLEOTIDE SEQUENCE [LARGE SCALE GENOMIC DNA]</scope>
    <source>
        <strain evidence="2 3">RCEF 2490</strain>
    </source>
</reference>
<dbReference type="AlphaFoldDB" id="A0A167Y5D7"/>
<proteinExistence type="predicted"/>
<protein>
    <submittedName>
        <fullName evidence="2">Uncharacterized protein</fullName>
    </submittedName>
</protein>
<organism evidence="2 3">
    <name type="scientific">Moelleriella libera RCEF 2490</name>
    <dbReference type="NCBI Taxonomy" id="1081109"/>
    <lineage>
        <taxon>Eukaryota</taxon>
        <taxon>Fungi</taxon>
        <taxon>Dikarya</taxon>
        <taxon>Ascomycota</taxon>
        <taxon>Pezizomycotina</taxon>
        <taxon>Sordariomycetes</taxon>
        <taxon>Hypocreomycetidae</taxon>
        <taxon>Hypocreales</taxon>
        <taxon>Clavicipitaceae</taxon>
        <taxon>Moelleriella</taxon>
    </lineage>
</organism>
<accession>A0A167Y5D7</accession>
<keyword evidence="3" id="KW-1185">Reference proteome</keyword>
<name>A0A167Y5D7_9HYPO</name>
<feature type="compositionally biased region" description="Low complexity" evidence="1">
    <location>
        <begin position="56"/>
        <end position="76"/>
    </location>
</feature>